<evidence type="ECO:0000256" key="2">
    <source>
        <dbReference type="ARBA" id="ARBA00022679"/>
    </source>
</evidence>
<dbReference type="SUPFAM" id="SSF56112">
    <property type="entry name" value="Protein kinase-like (PK-like)"/>
    <property type="match status" value="1"/>
</dbReference>
<keyword evidence="2" id="KW-0808">Transferase</keyword>
<evidence type="ECO:0000313" key="8">
    <source>
        <dbReference type="EMBL" id="TMW64844.1"/>
    </source>
</evidence>
<feature type="compositionally biased region" description="Basic residues" evidence="6">
    <location>
        <begin position="377"/>
        <end position="386"/>
    </location>
</feature>
<name>A0A8K1FL37_PYTOL</name>
<dbReference type="PANTHER" id="PTHR24345">
    <property type="entry name" value="SERINE/THREONINE-PROTEIN KINASE PLK"/>
    <property type="match status" value="1"/>
</dbReference>
<evidence type="ECO:0000313" key="9">
    <source>
        <dbReference type="Proteomes" id="UP000794436"/>
    </source>
</evidence>
<dbReference type="Pfam" id="PF00069">
    <property type="entry name" value="Pkinase"/>
    <property type="match status" value="1"/>
</dbReference>
<dbReference type="PROSITE" id="PS50011">
    <property type="entry name" value="PROTEIN_KINASE_DOM"/>
    <property type="match status" value="1"/>
</dbReference>
<evidence type="ECO:0000256" key="5">
    <source>
        <dbReference type="ARBA" id="ARBA00022840"/>
    </source>
</evidence>
<dbReference type="Gene3D" id="1.10.510.10">
    <property type="entry name" value="Transferase(Phosphotransferase) domain 1"/>
    <property type="match status" value="1"/>
</dbReference>
<evidence type="ECO:0000256" key="1">
    <source>
        <dbReference type="ARBA" id="ARBA00022527"/>
    </source>
</evidence>
<feature type="region of interest" description="Disordered" evidence="6">
    <location>
        <begin position="353"/>
        <end position="389"/>
    </location>
</feature>
<dbReference type="AlphaFoldDB" id="A0A8K1FL37"/>
<proteinExistence type="predicted"/>
<keyword evidence="9" id="KW-1185">Reference proteome</keyword>
<dbReference type="GO" id="GO:0004674">
    <property type="term" value="F:protein serine/threonine kinase activity"/>
    <property type="evidence" value="ECO:0007669"/>
    <property type="project" value="UniProtKB-KW"/>
</dbReference>
<feature type="domain" description="Protein kinase" evidence="7">
    <location>
        <begin position="7"/>
        <end position="279"/>
    </location>
</feature>
<protein>
    <recommendedName>
        <fullName evidence="7">Protein kinase domain-containing protein</fullName>
    </recommendedName>
</protein>
<dbReference type="InterPro" id="IPR000719">
    <property type="entry name" value="Prot_kinase_dom"/>
</dbReference>
<keyword evidence="5" id="KW-0067">ATP-binding</keyword>
<dbReference type="GO" id="GO:0005634">
    <property type="term" value="C:nucleus"/>
    <property type="evidence" value="ECO:0007669"/>
    <property type="project" value="TreeGrafter"/>
</dbReference>
<evidence type="ECO:0000256" key="6">
    <source>
        <dbReference type="SAM" id="MobiDB-lite"/>
    </source>
</evidence>
<comment type="caution">
    <text evidence="8">The sequence shown here is derived from an EMBL/GenBank/DDBJ whole genome shotgun (WGS) entry which is preliminary data.</text>
</comment>
<gene>
    <name evidence="8" type="ORF">Poli38472_009011</name>
</gene>
<keyword evidence="1" id="KW-0723">Serine/threonine-protein kinase</keyword>
<evidence type="ECO:0000259" key="7">
    <source>
        <dbReference type="PROSITE" id="PS50011"/>
    </source>
</evidence>
<evidence type="ECO:0000256" key="4">
    <source>
        <dbReference type="ARBA" id="ARBA00022777"/>
    </source>
</evidence>
<reference evidence="8" key="1">
    <citation type="submission" date="2019-03" db="EMBL/GenBank/DDBJ databases">
        <title>Long read genome sequence of the mycoparasitic Pythium oligandrum ATCC 38472 isolated from sugarbeet rhizosphere.</title>
        <authorList>
            <person name="Gaulin E."/>
        </authorList>
    </citation>
    <scope>NUCLEOTIDE SEQUENCE</scope>
    <source>
        <strain evidence="8">ATCC 38472_TT</strain>
    </source>
</reference>
<sequence>MPLEESYESLGVIADALYGDVYKLRNRRTREFVACKRVELAYAAAHRTKDTLRAIEEDIFTEVQTNLKIRALGGHENIVEMVDCIAEETTVSLLTEFCDAGELLDVINARGTLLEIDEVLRYFYQILSAVDFIHRNGVAHRDLSLENVLVDSKDNCKLSDFGMSTTQTVVAATGVGKVHYMAPEAIRVSGDLYNPFRSDIWSLGVIFFTLLVGQYPFSEPVPEDAQFRLLETLGVEFLLERCDFETYGQEDLVDLLKQMLVMDPRERASASTLLAHPCFAQLKIENDSELETEDEDMEEVDATINPAHDKLALAIWAPMKMLPSMSMAASYMLRRPAPINTSCHSSCAFVAPTKSGRQNSARQKEERAARNPFYQRLSRRRRRSPKPQRSFALRAVFDGVFRWKKPSSTTMT</sequence>
<organism evidence="8 9">
    <name type="scientific">Pythium oligandrum</name>
    <name type="common">Mycoparasitic fungus</name>
    <dbReference type="NCBI Taxonomy" id="41045"/>
    <lineage>
        <taxon>Eukaryota</taxon>
        <taxon>Sar</taxon>
        <taxon>Stramenopiles</taxon>
        <taxon>Oomycota</taxon>
        <taxon>Peronosporomycetes</taxon>
        <taxon>Pythiales</taxon>
        <taxon>Pythiaceae</taxon>
        <taxon>Pythium</taxon>
    </lineage>
</organism>
<dbReference type="PANTHER" id="PTHR24345:SF91">
    <property type="entry name" value="SERINE_THREONINE-PROTEIN KINASE PLK4"/>
    <property type="match status" value="1"/>
</dbReference>
<evidence type="ECO:0000256" key="3">
    <source>
        <dbReference type="ARBA" id="ARBA00022741"/>
    </source>
</evidence>
<dbReference type="Proteomes" id="UP000794436">
    <property type="component" value="Unassembled WGS sequence"/>
</dbReference>
<keyword evidence="3" id="KW-0547">Nucleotide-binding</keyword>
<accession>A0A8K1FL37</accession>
<dbReference type="EMBL" id="SPLM01000038">
    <property type="protein sequence ID" value="TMW64844.1"/>
    <property type="molecule type" value="Genomic_DNA"/>
</dbReference>
<dbReference type="InterPro" id="IPR011009">
    <property type="entry name" value="Kinase-like_dom_sf"/>
</dbReference>
<keyword evidence="4" id="KW-0418">Kinase</keyword>
<dbReference type="OrthoDB" id="541276at2759"/>
<dbReference type="GO" id="GO:0005524">
    <property type="term" value="F:ATP binding"/>
    <property type="evidence" value="ECO:0007669"/>
    <property type="project" value="UniProtKB-KW"/>
</dbReference>